<evidence type="ECO:0000256" key="3">
    <source>
        <dbReference type="ARBA" id="ARBA00023295"/>
    </source>
</evidence>
<dbReference type="FunFam" id="3.20.20.80:FF:000020">
    <property type="entry name" value="Beta-glucosidase 12"/>
    <property type="match status" value="1"/>
</dbReference>
<dbReference type="OMA" id="FYMTYAN"/>
<dbReference type="PROSITE" id="PS00653">
    <property type="entry name" value="GLYCOSYL_HYDROL_F1_2"/>
    <property type="match status" value="1"/>
</dbReference>
<dbReference type="EMBL" id="NKQK01000008">
    <property type="protein sequence ID" value="PSS24491.1"/>
    <property type="molecule type" value="Genomic_DNA"/>
</dbReference>
<dbReference type="PANTHER" id="PTHR10353:SF318">
    <property type="entry name" value="BETA-GLUCOSIDASE 31-RELATED"/>
    <property type="match status" value="1"/>
</dbReference>
<keyword evidence="2 6" id="KW-0378">Hydrolase</keyword>
<dbReference type="Gene3D" id="3.20.20.80">
    <property type="entry name" value="Glycosidases"/>
    <property type="match status" value="1"/>
</dbReference>
<evidence type="ECO:0000256" key="1">
    <source>
        <dbReference type="ARBA" id="ARBA00010838"/>
    </source>
</evidence>
<dbReference type="Pfam" id="PF00232">
    <property type="entry name" value="Glyco_hydro_1"/>
    <property type="match status" value="1"/>
</dbReference>
<keyword evidence="3 6" id="KW-0326">Glycosidase</keyword>
<proteinExistence type="inferred from homology"/>
<dbReference type="InterPro" id="IPR033132">
    <property type="entry name" value="GH_1_N_CS"/>
</dbReference>
<feature type="active site" description="Nucleophile" evidence="4">
    <location>
        <position position="413"/>
    </location>
</feature>
<dbReference type="STRING" id="1590841.A0A2R6RAB9"/>
<dbReference type="Proteomes" id="UP000241394">
    <property type="component" value="Chromosome LG8"/>
</dbReference>
<dbReference type="PRINTS" id="PR00131">
    <property type="entry name" value="GLHYDRLASE1"/>
</dbReference>
<evidence type="ECO:0000256" key="4">
    <source>
        <dbReference type="PROSITE-ProRule" id="PRU10055"/>
    </source>
</evidence>
<feature type="signal peptide" evidence="7">
    <location>
        <begin position="1"/>
        <end position="23"/>
    </location>
</feature>
<sequence length="504" mass="57574">MILQGLLLVVLIKALSWTEIALAEHVTTPFNRSSFPTDFVFGTASAAYQYEGAANEGGRGPSLWDTYTHKNPERISDRSNGDVANNFYHRYKEDVKLMKFIGMDAFRFSISWPRILPRGKLSGGVNKVGIAFYNNLINELLANGIQPFVTIFHWDTPQALEDEYGGFLSPHIVDDFLDFAELCYKEFGDRVKHWITLNEPWSYSYGGYDMGIFAPGRCSPWLPNRCLGGNSATEPYVVTHNLLLSHAAAVKLYKEKYQAFQKGQIGITLVCFWMVPLSNSTADKAAAQRAIDFMYGWFIHPLTYGHYPESMIKLVSKRLPKFTPEQAALVKGSFDFLGLNYYIANYVYNVPSPNTVNISYTNDPQAVQTTERNGKPIGRPTGVPTFFMYPKGFKELLVYTKEKYNDPIIYITENGMGDGNNMTLEEAIKDTQRVYFYRRHLLSLQDAIEAGVKVKGHFSWSFLDNFEWSSGYTQKFGITYVDYKNGLKRYPKRSAFWFKNFLHK</sequence>
<feature type="chain" id="PRO_5015305124" evidence="7">
    <location>
        <begin position="24"/>
        <end position="504"/>
    </location>
</feature>
<dbReference type="OrthoDB" id="65569at2759"/>
<comment type="similarity">
    <text evidence="1 5">Belongs to the glycosyl hydrolase 1 family.</text>
</comment>
<reference evidence="9" key="2">
    <citation type="journal article" date="2018" name="BMC Genomics">
        <title>A manually annotated Actinidia chinensis var. chinensis (kiwifruit) genome highlights the challenges associated with draft genomes and gene prediction in plants.</title>
        <authorList>
            <person name="Pilkington S.M."/>
            <person name="Crowhurst R."/>
            <person name="Hilario E."/>
            <person name="Nardozza S."/>
            <person name="Fraser L."/>
            <person name="Peng Y."/>
            <person name="Gunaseelan K."/>
            <person name="Simpson R."/>
            <person name="Tahir J."/>
            <person name="Deroles S.C."/>
            <person name="Templeton K."/>
            <person name="Luo Z."/>
            <person name="Davy M."/>
            <person name="Cheng C."/>
            <person name="McNeilage M."/>
            <person name="Scaglione D."/>
            <person name="Liu Y."/>
            <person name="Zhang Q."/>
            <person name="Datson P."/>
            <person name="De Silva N."/>
            <person name="Gardiner S.E."/>
            <person name="Bassett H."/>
            <person name="Chagne D."/>
            <person name="McCallum J."/>
            <person name="Dzierzon H."/>
            <person name="Deng C."/>
            <person name="Wang Y.Y."/>
            <person name="Barron L."/>
            <person name="Manako K."/>
            <person name="Bowen J."/>
            <person name="Foster T.M."/>
            <person name="Erridge Z.A."/>
            <person name="Tiffin H."/>
            <person name="Waite C.N."/>
            <person name="Davies K.M."/>
            <person name="Grierson E.P."/>
            <person name="Laing W.A."/>
            <person name="Kirk R."/>
            <person name="Chen X."/>
            <person name="Wood M."/>
            <person name="Montefiori M."/>
            <person name="Brummell D.A."/>
            <person name="Schwinn K.E."/>
            <person name="Catanach A."/>
            <person name="Fullerton C."/>
            <person name="Li D."/>
            <person name="Meiyalaghan S."/>
            <person name="Nieuwenhuizen N."/>
            <person name="Read N."/>
            <person name="Prakash R."/>
            <person name="Hunter D."/>
            <person name="Zhang H."/>
            <person name="McKenzie M."/>
            <person name="Knabel M."/>
            <person name="Harris A."/>
            <person name="Allan A.C."/>
            <person name="Gleave A."/>
            <person name="Chen A."/>
            <person name="Janssen B.J."/>
            <person name="Plunkett B."/>
            <person name="Ampomah-Dwamena C."/>
            <person name="Voogd C."/>
            <person name="Leif D."/>
            <person name="Lafferty D."/>
            <person name="Souleyre E.J.F."/>
            <person name="Varkonyi-Gasic E."/>
            <person name="Gambi F."/>
            <person name="Hanley J."/>
            <person name="Yao J.L."/>
            <person name="Cheung J."/>
            <person name="David K.M."/>
            <person name="Warren B."/>
            <person name="Marsh K."/>
            <person name="Snowden K.C."/>
            <person name="Lin-Wang K."/>
            <person name="Brian L."/>
            <person name="Martinez-Sanchez M."/>
            <person name="Wang M."/>
            <person name="Ileperuma N."/>
            <person name="Macnee N."/>
            <person name="Campin R."/>
            <person name="McAtee P."/>
            <person name="Drummond R.S.M."/>
            <person name="Espley R.V."/>
            <person name="Ireland H.S."/>
            <person name="Wu R."/>
            <person name="Atkinson R.G."/>
            <person name="Karunairetnam S."/>
            <person name="Bulley S."/>
            <person name="Chunkath S."/>
            <person name="Hanley Z."/>
            <person name="Storey R."/>
            <person name="Thrimawithana A.H."/>
            <person name="Thomson S."/>
            <person name="David C."/>
            <person name="Testolin R."/>
            <person name="Huang H."/>
            <person name="Hellens R.P."/>
            <person name="Schaffer R.J."/>
        </authorList>
    </citation>
    <scope>NUCLEOTIDE SEQUENCE [LARGE SCALE GENOMIC DNA]</scope>
    <source>
        <strain evidence="9">cv. Red5</strain>
    </source>
</reference>
<dbReference type="Gramene" id="PSS24491">
    <property type="protein sequence ID" value="PSS24491"/>
    <property type="gene ID" value="CEY00_Acc09332"/>
</dbReference>
<dbReference type="SUPFAM" id="SSF51445">
    <property type="entry name" value="(Trans)glycosidases"/>
    <property type="match status" value="1"/>
</dbReference>
<evidence type="ECO:0000313" key="8">
    <source>
        <dbReference type="EMBL" id="PSS24491.1"/>
    </source>
</evidence>
<keyword evidence="9" id="KW-1185">Reference proteome</keyword>
<evidence type="ECO:0000256" key="5">
    <source>
        <dbReference type="RuleBase" id="RU003690"/>
    </source>
</evidence>
<reference evidence="8 9" key="1">
    <citation type="submission" date="2017-07" db="EMBL/GenBank/DDBJ databases">
        <title>An improved, manually edited Actinidia chinensis var. chinensis (kiwifruit) genome highlights the challenges associated with draft genomes and gene prediction in plants.</title>
        <authorList>
            <person name="Pilkington S."/>
            <person name="Crowhurst R."/>
            <person name="Hilario E."/>
            <person name="Nardozza S."/>
            <person name="Fraser L."/>
            <person name="Peng Y."/>
            <person name="Gunaseelan K."/>
            <person name="Simpson R."/>
            <person name="Tahir J."/>
            <person name="Deroles S."/>
            <person name="Templeton K."/>
            <person name="Luo Z."/>
            <person name="Davy M."/>
            <person name="Cheng C."/>
            <person name="Mcneilage M."/>
            <person name="Scaglione D."/>
            <person name="Liu Y."/>
            <person name="Zhang Q."/>
            <person name="Datson P."/>
            <person name="De Silva N."/>
            <person name="Gardiner S."/>
            <person name="Bassett H."/>
            <person name="Chagne D."/>
            <person name="Mccallum J."/>
            <person name="Dzierzon H."/>
            <person name="Deng C."/>
            <person name="Wang Y.-Y."/>
            <person name="Barron N."/>
            <person name="Manako K."/>
            <person name="Bowen J."/>
            <person name="Foster T."/>
            <person name="Erridge Z."/>
            <person name="Tiffin H."/>
            <person name="Waite C."/>
            <person name="Davies K."/>
            <person name="Grierson E."/>
            <person name="Laing W."/>
            <person name="Kirk R."/>
            <person name="Chen X."/>
            <person name="Wood M."/>
            <person name="Montefiori M."/>
            <person name="Brummell D."/>
            <person name="Schwinn K."/>
            <person name="Catanach A."/>
            <person name="Fullerton C."/>
            <person name="Li D."/>
            <person name="Meiyalaghan S."/>
            <person name="Nieuwenhuizen N."/>
            <person name="Read N."/>
            <person name="Prakash R."/>
            <person name="Hunter D."/>
            <person name="Zhang H."/>
            <person name="Mckenzie M."/>
            <person name="Knabel M."/>
            <person name="Harris A."/>
            <person name="Allan A."/>
            <person name="Chen A."/>
            <person name="Janssen B."/>
            <person name="Plunkett B."/>
            <person name="Dwamena C."/>
            <person name="Voogd C."/>
            <person name="Leif D."/>
            <person name="Lafferty D."/>
            <person name="Souleyre E."/>
            <person name="Varkonyi-Gasic E."/>
            <person name="Gambi F."/>
            <person name="Hanley J."/>
            <person name="Yao J.-L."/>
            <person name="Cheung J."/>
            <person name="David K."/>
            <person name="Warren B."/>
            <person name="Marsh K."/>
            <person name="Snowden K."/>
            <person name="Lin-Wang K."/>
            <person name="Brian L."/>
            <person name="Martinez-Sanchez M."/>
            <person name="Wang M."/>
            <person name="Ileperuma N."/>
            <person name="Macnee N."/>
            <person name="Campin R."/>
            <person name="Mcatee P."/>
            <person name="Drummond R."/>
            <person name="Espley R."/>
            <person name="Ireland H."/>
            <person name="Wu R."/>
            <person name="Atkinson R."/>
            <person name="Karunairetnam S."/>
            <person name="Bulley S."/>
            <person name="Chunkath S."/>
            <person name="Hanley Z."/>
            <person name="Storey R."/>
            <person name="Thrimawithana A."/>
            <person name="Thomson S."/>
            <person name="David C."/>
            <person name="Testolin R."/>
        </authorList>
    </citation>
    <scope>NUCLEOTIDE SEQUENCE [LARGE SCALE GENOMIC DNA]</scope>
    <source>
        <strain evidence="9">cv. Red5</strain>
        <tissue evidence="8">Young leaf</tissue>
    </source>
</reference>
<dbReference type="GO" id="GO:0008422">
    <property type="term" value="F:beta-glucosidase activity"/>
    <property type="evidence" value="ECO:0007669"/>
    <property type="project" value="TreeGrafter"/>
</dbReference>
<evidence type="ECO:0000256" key="6">
    <source>
        <dbReference type="RuleBase" id="RU004468"/>
    </source>
</evidence>
<dbReference type="PROSITE" id="PS00572">
    <property type="entry name" value="GLYCOSYL_HYDROL_F1_1"/>
    <property type="match status" value="1"/>
</dbReference>
<organism evidence="8 9">
    <name type="scientific">Actinidia chinensis var. chinensis</name>
    <name type="common">Chinese soft-hair kiwi</name>
    <dbReference type="NCBI Taxonomy" id="1590841"/>
    <lineage>
        <taxon>Eukaryota</taxon>
        <taxon>Viridiplantae</taxon>
        <taxon>Streptophyta</taxon>
        <taxon>Embryophyta</taxon>
        <taxon>Tracheophyta</taxon>
        <taxon>Spermatophyta</taxon>
        <taxon>Magnoliopsida</taxon>
        <taxon>eudicotyledons</taxon>
        <taxon>Gunneridae</taxon>
        <taxon>Pentapetalae</taxon>
        <taxon>asterids</taxon>
        <taxon>Ericales</taxon>
        <taxon>Actinidiaceae</taxon>
        <taxon>Actinidia</taxon>
    </lineage>
</organism>
<keyword evidence="7" id="KW-0732">Signal</keyword>
<protein>
    <submittedName>
        <fullName evidence="8">Beta-glucosidase</fullName>
    </submittedName>
</protein>
<dbReference type="GO" id="GO:0005975">
    <property type="term" value="P:carbohydrate metabolic process"/>
    <property type="evidence" value="ECO:0007669"/>
    <property type="project" value="InterPro"/>
</dbReference>
<dbReference type="AlphaFoldDB" id="A0A2R6RAB9"/>
<dbReference type="InterPro" id="IPR017853">
    <property type="entry name" value="GH"/>
</dbReference>
<dbReference type="InterPro" id="IPR018120">
    <property type="entry name" value="Glyco_hydro_1_AS"/>
</dbReference>
<dbReference type="PANTHER" id="PTHR10353">
    <property type="entry name" value="GLYCOSYL HYDROLASE"/>
    <property type="match status" value="1"/>
</dbReference>
<evidence type="ECO:0000256" key="7">
    <source>
        <dbReference type="SAM" id="SignalP"/>
    </source>
</evidence>
<evidence type="ECO:0000313" key="9">
    <source>
        <dbReference type="Proteomes" id="UP000241394"/>
    </source>
</evidence>
<accession>A0A2R6RAB9</accession>
<evidence type="ECO:0000256" key="2">
    <source>
        <dbReference type="ARBA" id="ARBA00022801"/>
    </source>
</evidence>
<name>A0A2R6RAB9_ACTCC</name>
<gene>
    <name evidence="8" type="ORF">CEY00_Acc09332</name>
</gene>
<comment type="caution">
    <text evidence="8">The sequence shown here is derived from an EMBL/GenBank/DDBJ whole genome shotgun (WGS) entry which is preliminary data.</text>
</comment>
<dbReference type="InterPro" id="IPR001360">
    <property type="entry name" value="Glyco_hydro_1"/>
</dbReference>
<dbReference type="InParanoid" id="A0A2R6RAB9"/>
<dbReference type="FunCoup" id="A0A2R6RAB9">
    <property type="interactions" value="401"/>
</dbReference>